<name>A0A7S1WSW5_ALECA</name>
<feature type="transmembrane region" description="Helical" evidence="5">
    <location>
        <begin position="95"/>
        <end position="114"/>
    </location>
</feature>
<evidence type="ECO:0000256" key="4">
    <source>
        <dbReference type="ARBA" id="ARBA00023136"/>
    </source>
</evidence>
<comment type="subcellular location">
    <subcellularLocation>
        <location evidence="1">Membrane</location>
        <topology evidence="1">Multi-pass membrane protein</topology>
    </subcellularLocation>
</comment>
<gene>
    <name evidence="6" type="ORF">ACAT0790_LOCUS62826</name>
</gene>
<keyword evidence="3 5" id="KW-1133">Transmembrane helix</keyword>
<dbReference type="SUPFAM" id="SSF103473">
    <property type="entry name" value="MFS general substrate transporter"/>
    <property type="match status" value="1"/>
</dbReference>
<evidence type="ECO:0000256" key="3">
    <source>
        <dbReference type="ARBA" id="ARBA00022989"/>
    </source>
</evidence>
<protein>
    <recommendedName>
        <fullName evidence="7">Sugar phosphate transporter domain-containing protein</fullName>
    </recommendedName>
</protein>
<evidence type="ECO:0000256" key="5">
    <source>
        <dbReference type="SAM" id="Phobius"/>
    </source>
</evidence>
<feature type="transmembrane region" description="Helical" evidence="5">
    <location>
        <begin position="368"/>
        <end position="386"/>
    </location>
</feature>
<dbReference type="AlphaFoldDB" id="A0A7S1WSW5"/>
<sequence>MLGAPAPPAAGSRHGTLAAAAAPALLAAAAAAARRAGVQRAAGAAAEETKDGGALLQVALFVAYFFAQSGMSFYMKWILSKVRVSKDLVGIPASFWVTSCQQLAGFLLVLGFIVGSTLIGKGYRPKQLASRKELLLVLLLSCSFSMNIGLNLLSLVLIPLSLTFIIRSCLPLSTAISQTLIQGKSQDISLGEWGCMVFGVVCACVVVVAQSGGAAGSASPTFYFGVAMAVCSIFCGAFDMVFKSVLGTNVKLSPVDTIFYMSLPVVCLTGLIGTIPKPVSPSWAAQFGSRMSDLEVFKKLFELNPTVLGLVFASGCLAFCYNVFTTFLVVKLSPATTSFAGNFNKAATVTLSLIFLEGQLPPGIRGKALIAAIAGNIGAFALYNKLKSRRQTAGK</sequence>
<dbReference type="GO" id="GO:0016020">
    <property type="term" value="C:membrane"/>
    <property type="evidence" value="ECO:0007669"/>
    <property type="project" value="UniProtKB-SubCell"/>
</dbReference>
<reference evidence="6" key="1">
    <citation type="submission" date="2021-01" db="EMBL/GenBank/DDBJ databases">
        <authorList>
            <person name="Corre E."/>
            <person name="Pelletier E."/>
            <person name="Niang G."/>
            <person name="Scheremetjew M."/>
            <person name="Finn R."/>
            <person name="Kale V."/>
            <person name="Holt S."/>
            <person name="Cochrane G."/>
            <person name="Meng A."/>
            <person name="Brown T."/>
            <person name="Cohen L."/>
        </authorList>
    </citation>
    <scope>NUCLEOTIDE SEQUENCE</scope>
    <source>
        <strain evidence="6">OF101</strain>
    </source>
</reference>
<feature type="transmembrane region" description="Helical" evidence="5">
    <location>
        <begin position="222"/>
        <end position="246"/>
    </location>
</feature>
<organism evidence="6">
    <name type="scientific">Alexandrium catenella</name>
    <name type="common">Red tide dinoflagellate</name>
    <name type="synonym">Gonyaulax catenella</name>
    <dbReference type="NCBI Taxonomy" id="2925"/>
    <lineage>
        <taxon>Eukaryota</taxon>
        <taxon>Sar</taxon>
        <taxon>Alveolata</taxon>
        <taxon>Dinophyceae</taxon>
        <taxon>Gonyaulacales</taxon>
        <taxon>Pyrocystaceae</taxon>
        <taxon>Alexandrium</taxon>
    </lineage>
</organism>
<evidence type="ECO:0000256" key="1">
    <source>
        <dbReference type="ARBA" id="ARBA00004141"/>
    </source>
</evidence>
<dbReference type="PANTHER" id="PTHR11132">
    <property type="entry name" value="SOLUTE CARRIER FAMILY 35"/>
    <property type="match status" value="1"/>
</dbReference>
<feature type="transmembrane region" description="Helical" evidence="5">
    <location>
        <begin position="193"/>
        <end position="216"/>
    </location>
</feature>
<feature type="transmembrane region" description="Helical" evidence="5">
    <location>
        <begin position="134"/>
        <end position="158"/>
    </location>
</feature>
<dbReference type="InterPro" id="IPR036259">
    <property type="entry name" value="MFS_trans_sf"/>
</dbReference>
<keyword evidence="2 5" id="KW-0812">Transmembrane</keyword>
<dbReference type="EMBL" id="HBGE01105367">
    <property type="protein sequence ID" value="CAD9186052.1"/>
    <property type="molecule type" value="Transcribed_RNA"/>
</dbReference>
<evidence type="ECO:0008006" key="7">
    <source>
        <dbReference type="Google" id="ProtNLM"/>
    </source>
</evidence>
<evidence type="ECO:0000256" key="2">
    <source>
        <dbReference type="ARBA" id="ARBA00022692"/>
    </source>
</evidence>
<accession>A0A7S1WSW5</accession>
<feature type="transmembrane region" description="Helical" evidence="5">
    <location>
        <begin position="15"/>
        <end position="33"/>
    </location>
</feature>
<dbReference type="InterPro" id="IPR050186">
    <property type="entry name" value="TPT_transporter"/>
</dbReference>
<feature type="transmembrane region" description="Helical" evidence="5">
    <location>
        <begin position="258"/>
        <end position="275"/>
    </location>
</feature>
<feature type="transmembrane region" description="Helical" evidence="5">
    <location>
        <begin position="307"/>
        <end position="330"/>
    </location>
</feature>
<keyword evidence="4 5" id="KW-0472">Membrane</keyword>
<evidence type="ECO:0000313" key="6">
    <source>
        <dbReference type="EMBL" id="CAD9186052.1"/>
    </source>
</evidence>
<feature type="transmembrane region" description="Helical" evidence="5">
    <location>
        <begin position="54"/>
        <end position="75"/>
    </location>
</feature>
<proteinExistence type="predicted"/>